<accession>A0AAV5RG95</accession>
<evidence type="ECO:0000313" key="1">
    <source>
        <dbReference type="EMBL" id="GMM50415.1"/>
    </source>
</evidence>
<comment type="caution">
    <text evidence="1">The sequence shown here is derived from an EMBL/GenBank/DDBJ whole genome shotgun (WGS) entry which is preliminary data.</text>
</comment>
<sequence>MSLKEKLNAARQLSHALKMWPDDSSKIYSSLRNSQLKIYGTEQPSQLPPARTMELRTTSALKLLENTYMLKFDTGDKLLHPDGNSHYYDLIAREAQKAAPKSSTLSALKNVVFGWWKR</sequence>
<dbReference type="GO" id="GO:0034551">
    <property type="term" value="P:mitochondrial respiratory chain complex III assembly"/>
    <property type="evidence" value="ECO:0007669"/>
    <property type="project" value="TreeGrafter"/>
</dbReference>
<dbReference type="AlphaFoldDB" id="A0AAV5RG95"/>
<dbReference type="Pfam" id="PF20180">
    <property type="entry name" value="UQCC2_CBP6"/>
    <property type="match status" value="1"/>
</dbReference>
<reference evidence="1 2" key="1">
    <citation type="journal article" date="2023" name="Elife">
        <title>Identification of key yeast species and microbe-microbe interactions impacting larval growth of Drosophila in the wild.</title>
        <authorList>
            <person name="Mure A."/>
            <person name="Sugiura Y."/>
            <person name="Maeda R."/>
            <person name="Honda K."/>
            <person name="Sakurai N."/>
            <person name="Takahashi Y."/>
            <person name="Watada M."/>
            <person name="Katoh T."/>
            <person name="Gotoh A."/>
            <person name="Gotoh Y."/>
            <person name="Taniguchi I."/>
            <person name="Nakamura K."/>
            <person name="Hayashi T."/>
            <person name="Katayama T."/>
            <person name="Uemura T."/>
            <person name="Hattori Y."/>
        </authorList>
    </citation>
    <scope>NUCLEOTIDE SEQUENCE [LARGE SCALE GENOMIC DNA]</scope>
    <source>
        <strain evidence="1 2">SB-73</strain>
    </source>
</reference>
<dbReference type="PANTHER" id="PTHR28250">
    <property type="entry name" value="CYTOCHROME B PRE-MRNA-PROCESSING PROTEIN 6"/>
    <property type="match status" value="1"/>
</dbReference>
<dbReference type="Proteomes" id="UP001362899">
    <property type="component" value="Unassembled WGS sequence"/>
</dbReference>
<name>A0AAV5RG95_STABA</name>
<protein>
    <submittedName>
        <fullName evidence="1">Uncharacterized protein</fullName>
    </submittedName>
</protein>
<dbReference type="PANTHER" id="PTHR28250:SF1">
    <property type="entry name" value="CYTOCHROME B PRE-MRNA-PROCESSING PROTEIN 6"/>
    <property type="match status" value="1"/>
</dbReference>
<dbReference type="GO" id="GO:0043022">
    <property type="term" value="F:ribosome binding"/>
    <property type="evidence" value="ECO:0007669"/>
    <property type="project" value="InterPro"/>
</dbReference>
<organism evidence="1 2">
    <name type="scientific">Starmerella bacillaris</name>
    <name type="common">Yeast</name>
    <name type="synonym">Candida zemplinina</name>
    <dbReference type="NCBI Taxonomy" id="1247836"/>
    <lineage>
        <taxon>Eukaryota</taxon>
        <taxon>Fungi</taxon>
        <taxon>Dikarya</taxon>
        <taxon>Ascomycota</taxon>
        <taxon>Saccharomycotina</taxon>
        <taxon>Dipodascomycetes</taxon>
        <taxon>Dipodascales</taxon>
        <taxon>Trichomonascaceae</taxon>
        <taxon>Starmerella</taxon>
    </lineage>
</organism>
<proteinExistence type="predicted"/>
<dbReference type="GO" id="GO:0061671">
    <property type="term" value="C:Cbp3p-Cbp6 complex"/>
    <property type="evidence" value="ECO:0007669"/>
    <property type="project" value="InterPro"/>
</dbReference>
<gene>
    <name evidence="1" type="ORF">DASB73_013730</name>
</gene>
<keyword evidence="2" id="KW-1185">Reference proteome</keyword>
<evidence type="ECO:0000313" key="2">
    <source>
        <dbReference type="Proteomes" id="UP001362899"/>
    </source>
</evidence>
<dbReference type="InterPro" id="IPR037653">
    <property type="entry name" value="Cbp6"/>
</dbReference>
<dbReference type="EMBL" id="BTGC01000003">
    <property type="protein sequence ID" value="GMM50415.1"/>
    <property type="molecule type" value="Genomic_DNA"/>
</dbReference>